<evidence type="ECO:0000259" key="2">
    <source>
        <dbReference type="Pfam" id="PF01738"/>
    </source>
</evidence>
<dbReference type="RefSeq" id="XP_018380170.1">
    <property type="nucleotide sequence ID" value="XM_018526103.1"/>
</dbReference>
<keyword evidence="3" id="KW-0378">Hydrolase</keyword>
<evidence type="ECO:0000313" key="4">
    <source>
        <dbReference type="Proteomes" id="UP000077248"/>
    </source>
</evidence>
<dbReference type="PANTHER" id="PTHR17630">
    <property type="entry name" value="DIENELACTONE HYDROLASE"/>
    <property type="match status" value="1"/>
</dbReference>
<feature type="domain" description="Dienelactone hydrolase" evidence="2">
    <location>
        <begin position="32"/>
        <end position="241"/>
    </location>
</feature>
<protein>
    <submittedName>
        <fullName evidence="3">Dienelactone hydrolase family protein</fullName>
    </submittedName>
</protein>
<reference evidence="3 4" key="1">
    <citation type="submission" date="2016-05" db="EMBL/GenBank/DDBJ databases">
        <title>Comparative analysis of secretome profiles of manganese(II)-oxidizing ascomycete fungi.</title>
        <authorList>
            <consortium name="DOE Joint Genome Institute"/>
            <person name="Zeiner C.A."/>
            <person name="Purvine S.O."/>
            <person name="Zink E.M."/>
            <person name="Wu S."/>
            <person name="Pasa-Tolic L."/>
            <person name="Chaput D.L."/>
            <person name="Haridas S."/>
            <person name="Grigoriev I.V."/>
            <person name="Santelli C.M."/>
            <person name="Hansel C.M."/>
        </authorList>
    </citation>
    <scope>NUCLEOTIDE SEQUENCE [LARGE SCALE GENOMIC DNA]</scope>
    <source>
        <strain evidence="3 4">SRC1lrK2f</strain>
    </source>
</reference>
<proteinExistence type="predicted"/>
<sequence length="243" mass="27200">MACENCKKGFKWNGESVGKVDKLDQIDCYVTGDNKDAAILIVTDVFGWTLPNIRLIADHYAKEANATVYVPDVFGGEVVDPDALSNPEKQKNFDIMAFLGRNSKEIRWPEIKQHAQTLKSQYKKVAAIGFCYGGWACFKLAADPSLIDAISTAHPSLLEKSEIEGVKVPVQVLSPEHDQMYTEELKKATLETLPKTGVQWEYVYFPGLNHGFAARGDPNDQKQKDGLERAKRSAVNFFNEFLH</sequence>
<dbReference type="AlphaFoldDB" id="A0A177D743"/>
<dbReference type="KEGG" id="aalt:CC77DRAFT_1025638"/>
<dbReference type="EMBL" id="KV441498">
    <property type="protein sequence ID" value="OAG14749.1"/>
    <property type="molecule type" value="Genomic_DNA"/>
</dbReference>
<dbReference type="InterPro" id="IPR002925">
    <property type="entry name" value="Dienelactn_hydro"/>
</dbReference>
<dbReference type="GeneID" id="29111697"/>
<evidence type="ECO:0000313" key="3">
    <source>
        <dbReference type="EMBL" id="OAG14749.1"/>
    </source>
</evidence>
<dbReference type="VEuPathDB" id="FungiDB:CC77DRAFT_1025638"/>
<dbReference type="Proteomes" id="UP000077248">
    <property type="component" value="Unassembled WGS sequence"/>
</dbReference>
<organism evidence="3 4">
    <name type="scientific">Alternaria alternata</name>
    <name type="common">Alternaria rot fungus</name>
    <name type="synonym">Torula alternata</name>
    <dbReference type="NCBI Taxonomy" id="5599"/>
    <lineage>
        <taxon>Eukaryota</taxon>
        <taxon>Fungi</taxon>
        <taxon>Dikarya</taxon>
        <taxon>Ascomycota</taxon>
        <taxon>Pezizomycotina</taxon>
        <taxon>Dothideomycetes</taxon>
        <taxon>Pleosporomycetidae</taxon>
        <taxon>Pleosporales</taxon>
        <taxon>Pleosporineae</taxon>
        <taxon>Pleosporaceae</taxon>
        <taxon>Alternaria</taxon>
        <taxon>Alternaria sect. Alternaria</taxon>
        <taxon>Alternaria alternata complex</taxon>
    </lineage>
</organism>
<dbReference type="OMA" id="PYDYQYF"/>
<keyword evidence="4" id="KW-1185">Reference proteome</keyword>
<accession>A0A177D743</accession>
<dbReference type="Pfam" id="PF01738">
    <property type="entry name" value="DLH"/>
    <property type="match status" value="1"/>
</dbReference>
<evidence type="ECO:0000256" key="1">
    <source>
        <dbReference type="ARBA" id="ARBA00004685"/>
    </source>
</evidence>
<dbReference type="InterPro" id="IPR029058">
    <property type="entry name" value="AB_hydrolase_fold"/>
</dbReference>
<gene>
    <name evidence="3" type="ORF">CC77DRAFT_1025638</name>
</gene>
<comment type="pathway">
    <text evidence="1">Mycotoxin biosynthesis.</text>
</comment>
<dbReference type="SUPFAM" id="SSF53474">
    <property type="entry name" value="alpha/beta-Hydrolases"/>
    <property type="match status" value="1"/>
</dbReference>
<dbReference type="PANTHER" id="PTHR17630:SF55">
    <property type="entry name" value="DIENELACTONE HYDROLASE FAMILY PROTEIN (AFU_ORTHOLOGUE AFUA_1G01900)"/>
    <property type="match status" value="1"/>
</dbReference>
<dbReference type="Gene3D" id="3.40.50.1820">
    <property type="entry name" value="alpha/beta hydrolase"/>
    <property type="match status" value="1"/>
</dbReference>
<dbReference type="GO" id="GO:0016787">
    <property type="term" value="F:hydrolase activity"/>
    <property type="evidence" value="ECO:0007669"/>
    <property type="project" value="UniProtKB-KW"/>
</dbReference>
<name>A0A177D743_ALTAL</name>